<sequence length="131" mass="14108">MPGSSGAVNPAVRDATGQVALEMGRQTLLAASNAAQQGLVQVHHYIQQGPNGLRVLCFVGGLGVTLTGAIGVLNIFSTILHPIDYLCNALVLLLIKSMSFYRSLCRDVVVIASYDLHASRISDLRSRKWFL</sequence>
<dbReference type="Proteomes" id="UP000591131">
    <property type="component" value="Unassembled WGS sequence"/>
</dbReference>
<dbReference type="AlphaFoldDB" id="A0A7J6LTC9"/>
<accession>A0A7J6LTC9</accession>
<gene>
    <name evidence="2" type="ORF">FOL47_006174</name>
</gene>
<feature type="transmembrane region" description="Helical" evidence="1">
    <location>
        <begin position="55"/>
        <end position="76"/>
    </location>
</feature>
<keyword evidence="3" id="KW-1185">Reference proteome</keyword>
<protein>
    <submittedName>
        <fullName evidence="2">Uncharacterized protein</fullName>
    </submittedName>
</protein>
<keyword evidence="1" id="KW-1133">Transmembrane helix</keyword>
<evidence type="ECO:0000313" key="2">
    <source>
        <dbReference type="EMBL" id="KAF4662578.1"/>
    </source>
</evidence>
<keyword evidence="1" id="KW-0812">Transmembrane</keyword>
<reference evidence="2 3" key="1">
    <citation type="submission" date="2020-04" db="EMBL/GenBank/DDBJ databases">
        <title>Perkinsus chesapeaki whole genome sequence.</title>
        <authorList>
            <person name="Bogema D.R."/>
        </authorList>
    </citation>
    <scope>NUCLEOTIDE SEQUENCE [LARGE SCALE GENOMIC DNA]</scope>
    <source>
        <strain evidence="2">ATCC PRA-425</strain>
    </source>
</reference>
<comment type="caution">
    <text evidence="2">The sequence shown here is derived from an EMBL/GenBank/DDBJ whole genome shotgun (WGS) entry which is preliminary data.</text>
</comment>
<evidence type="ECO:0000256" key="1">
    <source>
        <dbReference type="SAM" id="Phobius"/>
    </source>
</evidence>
<proteinExistence type="predicted"/>
<keyword evidence="1" id="KW-0472">Membrane</keyword>
<name>A0A7J6LTC9_PERCH</name>
<organism evidence="2 3">
    <name type="scientific">Perkinsus chesapeaki</name>
    <name type="common">Clam parasite</name>
    <name type="synonym">Perkinsus andrewsi</name>
    <dbReference type="NCBI Taxonomy" id="330153"/>
    <lineage>
        <taxon>Eukaryota</taxon>
        <taxon>Sar</taxon>
        <taxon>Alveolata</taxon>
        <taxon>Perkinsozoa</taxon>
        <taxon>Perkinsea</taxon>
        <taxon>Perkinsida</taxon>
        <taxon>Perkinsidae</taxon>
        <taxon>Perkinsus</taxon>
    </lineage>
</organism>
<dbReference type="OrthoDB" id="423534at2759"/>
<evidence type="ECO:0000313" key="3">
    <source>
        <dbReference type="Proteomes" id="UP000591131"/>
    </source>
</evidence>
<dbReference type="EMBL" id="JAAPAO010000342">
    <property type="protein sequence ID" value="KAF4662578.1"/>
    <property type="molecule type" value="Genomic_DNA"/>
</dbReference>